<gene>
    <name evidence="1" type="ORF">GCM10022210_53050</name>
</gene>
<sequence length="50" mass="5757">MSFKILPTPLFEKELKKLAKKYPSIKTDLKALVAELIAKWRCMWHIAGIG</sequence>
<evidence type="ECO:0000313" key="2">
    <source>
        <dbReference type="Proteomes" id="UP001500742"/>
    </source>
</evidence>
<evidence type="ECO:0000313" key="1">
    <source>
        <dbReference type="EMBL" id="GAA3992698.1"/>
    </source>
</evidence>
<accession>A0ABP7R529</accession>
<name>A0ABP7R529_9SPHI</name>
<keyword evidence="2" id="KW-1185">Reference proteome</keyword>
<proteinExistence type="predicted"/>
<protein>
    <submittedName>
        <fullName evidence="1">Uncharacterized protein</fullName>
    </submittedName>
</protein>
<comment type="caution">
    <text evidence="1">The sequence shown here is derived from an EMBL/GenBank/DDBJ whole genome shotgun (WGS) entry which is preliminary data.</text>
</comment>
<dbReference type="RefSeq" id="WP_259097342.1">
    <property type="nucleotide sequence ID" value="NZ_BAAAZC010000049.1"/>
</dbReference>
<reference evidence="2" key="1">
    <citation type="journal article" date="2019" name="Int. J. Syst. Evol. Microbiol.">
        <title>The Global Catalogue of Microorganisms (GCM) 10K type strain sequencing project: providing services to taxonomists for standard genome sequencing and annotation.</title>
        <authorList>
            <consortium name="The Broad Institute Genomics Platform"/>
            <consortium name="The Broad Institute Genome Sequencing Center for Infectious Disease"/>
            <person name="Wu L."/>
            <person name="Ma J."/>
        </authorList>
    </citation>
    <scope>NUCLEOTIDE SEQUENCE [LARGE SCALE GENOMIC DNA]</scope>
    <source>
        <strain evidence="2">JCM 16601</strain>
    </source>
</reference>
<dbReference type="EMBL" id="BAAAZC010000049">
    <property type="protein sequence ID" value="GAA3992698.1"/>
    <property type="molecule type" value="Genomic_DNA"/>
</dbReference>
<dbReference type="Proteomes" id="UP001500742">
    <property type="component" value="Unassembled WGS sequence"/>
</dbReference>
<organism evidence="1 2">
    <name type="scientific">Mucilaginibacter dorajii</name>
    <dbReference type="NCBI Taxonomy" id="692994"/>
    <lineage>
        <taxon>Bacteria</taxon>
        <taxon>Pseudomonadati</taxon>
        <taxon>Bacteroidota</taxon>
        <taxon>Sphingobacteriia</taxon>
        <taxon>Sphingobacteriales</taxon>
        <taxon>Sphingobacteriaceae</taxon>
        <taxon>Mucilaginibacter</taxon>
    </lineage>
</organism>